<reference evidence="3" key="1">
    <citation type="submission" date="2023-04" db="EMBL/GenBank/DDBJ databases">
        <authorList>
            <person name="Vijverberg K."/>
            <person name="Xiong W."/>
            <person name="Schranz E."/>
        </authorList>
    </citation>
    <scope>NUCLEOTIDE SEQUENCE</scope>
</reference>
<sequence length="262" mass="29163">MGRKIHEFNILPIDLSYAVLDDETKEITAEKSIIISVDDLKSIHNLNKKQKVAFHTIIGKVKANTYVNLDDETKEITTGKSIIVSEDDLKSIHNLNKKQKVAFDTIIGKVKANKSGEFFIDGPGGTRKTFIYRALLAMIRSEGHIALATATSDIAASLLPGGGGRTTYSRFKIPLDLTDGSNCRISKQCSLGILIKTCKLIIWDEAPMANRSEVEALNDLLQDLMDSREIFGGKVVVLVVILYKHCQLFKMVTIKYNRCLFD</sequence>
<dbReference type="Proteomes" id="UP001177003">
    <property type="component" value="Chromosome 8"/>
</dbReference>
<dbReference type="GO" id="GO:0000723">
    <property type="term" value="P:telomere maintenance"/>
    <property type="evidence" value="ECO:0007669"/>
    <property type="project" value="InterPro"/>
</dbReference>
<dbReference type="EMBL" id="OX465084">
    <property type="protein sequence ID" value="CAI9299711.1"/>
    <property type="molecule type" value="Genomic_DNA"/>
</dbReference>
<dbReference type="PANTHER" id="PTHR10492">
    <property type="match status" value="1"/>
</dbReference>
<name>A0AA36EJV6_LACSI</name>
<keyword evidence="1" id="KW-0227">DNA damage</keyword>
<dbReference type="GO" id="GO:0006281">
    <property type="term" value="P:DNA repair"/>
    <property type="evidence" value="ECO:0007669"/>
    <property type="project" value="UniProtKB-KW"/>
</dbReference>
<dbReference type="SUPFAM" id="SSF52540">
    <property type="entry name" value="P-loop containing nucleoside triphosphate hydrolases"/>
    <property type="match status" value="1"/>
</dbReference>
<keyword evidence="1" id="KW-0378">Hydrolase</keyword>
<comment type="cofactor">
    <cofactor evidence="1">
        <name>Mg(2+)</name>
        <dbReference type="ChEBI" id="CHEBI:18420"/>
    </cofactor>
</comment>
<comment type="similarity">
    <text evidence="1">Belongs to the helicase family.</text>
</comment>
<evidence type="ECO:0000259" key="2">
    <source>
        <dbReference type="Pfam" id="PF05970"/>
    </source>
</evidence>
<keyword evidence="1" id="KW-0547">Nucleotide-binding</keyword>
<comment type="catalytic activity">
    <reaction evidence="1">
        <text>ATP + H2O = ADP + phosphate + H(+)</text>
        <dbReference type="Rhea" id="RHEA:13065"/>
        <dbReference type="ChEBI" id="CHEBI:15377"/>
        <dbReference type="ChEBI" id="CHEBI:15378"/>
        <dbReference type="ChEBI" id="CHEBI:30616"/>
        <dbReference type="ChEBI" id="CHEBI:43474"/>
        <dbReference type="ChEBI" id="CHEBI:456216"/>
        <dbReference type="EC" id="5.6.2.3"/>
    </reaction>
</comment>
<dbReference type="GO" id="GO:0043139">
    <property type="term" value="F:5'-3' DNA helicase activity"/>
    <property type="evidence" value="ECO:0007669"/>
    <property type="project" value="UniProtKB-EC"/>
</dbReference>
<dbReference type="InterPro" id="IPR027417">
    <property type="entry name" value="P-loop_NTPase"/>
</dbReference>
<dbReference type="Gene3D" id="3.40.50.300">
    <property type="entry name" value="P-loop containing nucleotide triphosphate hydrolases"/>
    <property type="match status" value="1"/>
</dbReference>
<evidence type="ECO:0000256" key="1">
    <source>
        <dbReference type="RuleBase" id="RU363044"/>
    </source>
</evidence>
<dbReference type="EC" id="5.6.2.3" evidence="1"/>
<keyword evidence="1" id="KW-0233">DNA recombination</keyword>
<dbReference type="PANTHER" id="PTHR10492:SF92">
    <property type="entry name" value="ATP-DEPENDENT DNA HELICASE"/>
    <property type="match status" value="1"/>
</dbReference>
<dbReference type="AlphaFoldDB" id="A0AA36EJV6"/>
<protein>
    <recommendedName>
        <fullName evidence="1">ATP-dependent DNA helicase</fullName>
        <ecNumber evidence="1">5.6.2.3</ecNumber>
    </recommendedName>
</protein>
<dbReference type="InterPro" id="IPR010285">
    <property type="entry name" value="DNA_helicase_pif1-like_DEAD"/>
</dbReference>
<keyword evidence="4" id="KW-1185">Reference proteome</keyword>
<dbReference type="GO" id="GO:0016787">
    <property type="term" value="F:hydrolase activity"/>
    <property type="evidence" value="ECO:0007669"/>
    <property type="project" value="UniProtKB-KW"/>
</dbReference>
<dbReference type="GO" id="GO:0005524">
    <property type="term" value="F:ATP binding"/>
    <property type="evidence" value="ECO:0007669"/>
    <property type="project" value="UniProtKB-KW"/>
</dbReference>
<organism evidence="3 4">
    <name type="scientific">Lactuca saligna</name>
    <name type="common">Willowleaf lettuce</name>
    <dbReference type="NCBI Taxonomy" id="75948"/>
    <lineage>
        <taxon>Eukaryota</taxon>
        <taxon>Viridiplantae</taxon>
        <taxon>Streptophyta</taxon>
        <taxon>Embryophyta</taxon>
        <taxon>Tracheophyta</taxon>
        <taxon>Spermatophyta</taxon>
        <taxon>Magnoliopsida</taxon>
        <taxon>eudicotyledons</taxon>
        <taxon>Gunneridae</taxon>
        <taxon>Pentapetalae</taxon>
        <taxon>asterids</taxon>
        <taxon>campanulids</taxon>
        <taxon>Asterales</taxon>
        <taxon>Asteraceae</taxon>
        <taxon>Cichorioideae</taxon>
        <taxon>Cichorieae</taxon>
        <taxon>Lactucinae</taxon>
        <taxon>Lactuca</taxon>
    </lineage>
</organism>
<evidence type="ECO:0000313" key="3">
    <source>
        <dbReference type="EMBL" id="CAI9299711.1"/>
    </source>
</evidence>
<dbReference type="GO" id="GO:0006310">
    <property type="term" value="P:DNA recombination"/>
    <property type="evidence" value="ECO:0007669"/>
    <property type="project" value="UniProtKB-KW"/>
</dbReference>
<accession>A0AA36EJV6</accession>
<keyword evidence="1" id="KW-0347">Helicase</keyword>
<evidence type="ECO:0000313" key="4">
    <source>
        <dbReference type="Proteomes" id="UP001177003"/>
    </source>
</evidence>
<dbReference type="Pfam" id="PF05970">
    <property type="entry name" value="PIF1"/>
    <property type="match status" value="1"/>
</dbReference>
<keyword evidence="1" id="KW-0234">DNA repair</keyword>
<keyword evidence="1" id="KW-0067">ATP-binding</keyword>
<feature type="domain" description="DNA helicase Pif1-like DEAD-box helicase" evidence="2">
    <location>
        <begin position="95"/>
        <end position="238"/>
    </location>
</feature>
<gene>
    <name evidence="3" type="ORF">LSALG_LOCUS38403</name>
</gene>
<proteinExistence type="inferred from homology"/>